<sequence length="311" mass="34574">MSRTFKRALMLIISFLLKLVISIPPAYPNDYLHVKDSGFTLLPVGARAKGMAEAFVAVADDYEGGCFNPAGLVQIERGQIGTMYSDLYGLGLLRHSFLCYAEPTTDKGTGQISWNHLAADFEPGKWNYDLFCYSYGQFFKKSSSSYFNAWGAAVKYLSQTTDWSDATGYSLDLGFLTRRGKFSGGISLQNVFSQISWKTGKRESLSPNVRIGAAYRFTPRLLIALDVNASLKDIPKEVCLGSEWYLSDCLALRLGASGVFQKSFDLNLSTGLGFYLPLQGILKIRGARFDYAFSYHEALDDTHQFSLVLDL</sequence>
<dbReference type="AlphaFoldDB" id="A0A497E4Y0"/>
<name>A0A497E4Y0_UNCAE</name>
<reference evidence="1 2" key="1">
    <citation type="submission" date="2018-06" db="EMBL/GenBank/DDBJ databases">
        <title>Extensive metabolic versatility and redundancy in microbially diverse, dynamic hydrothermal sediments.</title>
        <authorList>
            <person name="Dombrowski N."/>
            <person name="Teske A."/>
            <person name="Baker B.J."/>
        </authorList>
    </citation>
    <scope>NUCLEOTIDE SEQUENCE [LARGE SCALE GENOMIC DNA]</scope>
    <source>
        <strain evidence="1">B47_G16</strain>
    </source>
</reference>
<organism evidence="1 2">
    <name type="scientific">Aerophobetes bacterium</name>
    <dbReference type="NCBI Taxonomy" id="2030807"/>
    <lineage>
        <taxon>Bacteria</taxon>
        <taxon>Candidatus Aerophobota</taxon>
    </lineage>
</organism>
<dbReference type="EMBL" id="QMPZ01000020">
    <property type="protein sequence ID" value="RLE10019.1"/>
    <property type="molecule type" value="Genomic_DNA"/>
</dbReference>
<evidence type="ECO:0000313" key="1">
    <source>
        <dbReference type="EMBL" id="RLE10019.1"/>
    </source>
</evidence>
<evidence type="ECO:0000313" key="2">
    <source>
        <dbReference type="Proteomes" id="UP000279422"/>
    </source>
</evidence>
<proteinExistence type="predicted"/>
<dbReference type="SUPFAM" id="SSF56935">
    <property type="entry name" value="Porins"/>
    <property type="match status" value="1"/>
</dbReference>
<evidence type="ECO:0008006" key="3">
    <source>
        <dbReference type="Google" id="ProtNLM"/>
    </source>
</evidence>
<dbReference type="Proteomes" id="UP000279422">
    <property type="component" value="Unassembled WGS sequence"/>
</dbReference>
<dbReference type="Gene3D" id="2.40.160.60">
    <property type="entry name" value="Outer membrane protein transport protein (OMPP1/FadL/TodX)"/>
    <property type="match status" value="1"/>
</dbReference>
<comment type="caution">
    <text evidence="1">The sequence shown here is derived from an EMBL/GenBank/DDBJ whole genome shotgun (WGS) entry which is preliminary data.</text>
</comment>
<accession>A0A497E4Y0</accession>
<gene>
    <name evidence="1" type="ORF">DRJ00_02690</name>
</gene>
<protein>
    <recommendedName>
        <fullName evidence="3">PorV/PorQ family protein</fullName>
    </recommendedName>
</protein>